<feature type="domain" description="Glycosyltransferase subfamily 4-like N-terminal" evidence="3">
    <location>
        <begin position="26"/>
        <end position="195"/>
    </location>
</feature>
<dbReference type="GO" id="GO:0016757">
    <property type="term" value="F:glycosyltransferase activity"/>
    <property type="evidence" value="ECO:0007669"/>
    <property type="project" value="UniProtKB-KW"/>
</dbReference>
<evidence type="ECO:0000256" key="2">
    <source>
        <dbReference type="ARBA" id="ARBA00022679"/>
    </source>
</evidence>
<dbReference type="RefSeq" id="WP_127094659.1">
    <property type="nucleotide sequence ID" value="NZ_CP031423.1"/>
</dbReference>
<dbReference type="OrthoDB" id="9771846at2"/>
<dbReference type="InterPro" id="IPR028098">
    <property type="entry name" value="Glyco_trans_4-like_N"/>
</dbReference>
<keyword evidence="5" id="KW-1185">Reference proteome</keyword>
<evidence type="ECO:0000256" key="1">
    <source>
        <dbReference type="ARBA" id="ARBA00022676"/>
    </source>
</evidence>
<dbReference type="Proteomes" id="UP000276888">
    <property type="component" value="Chromosome"/>
</dbReference>
<accession>A0A3S9W7B8</accession>
<evidence type="ECO:0000313" key="5">
    <source>
        <dbReference type="Proteomes" id="UP000276888"/>
    </source>
</evidence>
<dbReference type="Gene3D" id="3.40.50.2000">
    <property type="entry name" value="Glycogen Phosphorylase B"/>
    <property type="match status" value="2"/>
</dbReference>
<reference evidence="4 5" key="1">
    <citation type="submission" date="2018-08" db="EMBL/GenBank/DDBJ databases">
        <title>Microbacterium lemovicicum sp. nov., a bacterium isolated from a natural uranium-rich soil.</title>
        <authorList>
            <person name="ORTET P."/>
        </authorList>
    </citation>
    <scope>NUCLEOTIDE SEQUENCE [LARGE SCALE GENOMIC DNA]</scope>
    <source>
        <strain evidence="4 5">Viu22</strain>
    </source>
</reference>
<keyword evidence="2" id="KW-0808">Transferase</keyword>
<dbReference type="KEGG" id="mlv:CVS47_00492"/>
<dbReference type="PANTHER" id="PTHR12526">
    <property type="entry name" value="GLYCOSYLTRANSFERASE"/>
    <property type="match status" value="1"/>
</dbReference>
<gene>
    <name evidence="4" type="ORF">CVS47_00492</name>
</gene>
<organism evidence="4 5">
    <name type="scientific">Microbacterium lemovicicum</name>
    <dbReference type="NCBI Taxonomy" id="1072463"/>
    <lineage>
        <taxon>Bacteria</taxon>
        <taxon>Bacillati</taxon>
        <taxon>Actinomycetota</taxon>
        <taxon>Actinomycetes</taxon>
        <taxon>Micrococcales</taxon>
        <taxon>Microbacteriaceae</taxon>
        <taxon>Microbacterium</taxon>
    </lineage>
</organism>
<name>A0A3S9W7B8_9MICO</name>
<protein>
    <recommendedName>
        <fullName evidence="3">Glycosyltransferase subfamily 4-like N-terminal domain-containing protein</fullName>
    </recommendedName>
</protein>
<dbReference type="SUPFAM" id="SSF53756">
    <property type="entry name" value="UDP-Glycosyltransferase/glycogen phosphorylase"/>
    <property type="match status" value="1"/>
</dbReference>
<dbReference type="Pfam" id="PF13579">
    <property type="entry name" value="Glyco_trans_4_4"/>
    <property type="match status" value="1"/>
</dbReference>
<evidence type="ECO:0000313" key="4">
    <source>
        <dbReference type="EMBL" id="AZS35894.1"/>
    </source>
</evidence>
<sequence>MTVTKRADYLVGGFRISIGSNSNTPGPRTHIVNFIEALQIAGIEVTLTLASSLPFLGRFARVRQSDYGGVSNAKIRIADAIRIGAGLWSGLCTFVRTARSPRPHFIYERAAVLQSLTSFHRWKHATIRVVEANGILSRETAHDRKVLRAEKLAALIERHVLRRADLVISVSRPLAEEIVRFAAVDPSKILVLPNGVRKSLTLVPRSPRSPGRVVIGFVGSVVAWQHLDVFLAAVKACREQILRETGARIAVEIVGEGGDLERLQSLSREEGWENVAFLGRLSHAEAVERIATWHVGFAGHTKSSSSEMYHSPLKIYEYAALGLSVVCTPSGDAAALKSSGSDVHIFTDWTALPDALRAALLRATSNDEARIRTQRESVGEHHSWDARVEEFLARLAHVTRSRSASRRRKPIDLAAL</sequence>
<dbReference type="EMBL" id="CP031423">
    <property type="protein sequence ID" value="AZS35894.1"/>
    <property type="molecule type" value="Genomic_DNA"/>
</dbReference>
<dbReference type="AlphaFoldDB" id="A0A3S9W7B8"/>
<keyword evidence="1" id="KW-0328">Glycosyltransferase</keyword>
<dbReference type="Pfam" id="PF13692">
    <property type="entry name" value="Glyco_trans_1_4"/>
    <property type="match status" value="1"/>
</dbReference>
<evidence type="ECO:0000259" key="3">
    <source>
        <dbReference type="Pfam" id="PF13579"/>
    </source>
</evidence>
<proteinExistence type="predicted"/>